<feature type="transmembrane region" description="Helical" evidence="1">
    <location>
        <begin position="12"/>
        <end position="37"/>
    </location>
</feature>
<dbReference type="EMBL" id="CAADEW010000094">
    <property type="protein sequence ID" value="VFJ59768.1"/>
    <property type="molecule type" value="Genomic_DNA"/>
</dbReference>
<feature type="domain" description="CWH43-like N-terminal" evidence="2">
    <location>
        <begin position="17"/>
        <end position="235"/>
    </location>
</feature>
<feature type="transmembrane region" description="Helical" evidence="1">
    <location>
        <begin position="57"/>
        <end position="82"/>
    </location>
</feature>
<keyword evidence="1" id="KW-0472">Membrane</keyword>
<feature type="transmembrane region" description="Helical" evidence="1">
    <location>
        <begin position="103"/>
        <end position="125"/>
    </location>
</feature>
<evidence type="ECO:0000313" key="4">
    <source>
        <dbReference type="EMBL" id="VFJ64862.1"/>
    </source>
</evidence>
<evidence type="ECO:0000313" key="3">
    <source>
        <dbReference type="EMBL" id="VFJ59768.1"/>
    </source>
</evidence>
<gene>
    <name evidence="3" type="ORF">BECKFW1821A_GA0114235_10948</name>
    <name evidence="4" type="ORF">BECKFW1821B_GA0114236_10986</name>
</gene>
<dbReference type="EMBL" id="CAADFD010000098">
    <property type="protein sequence ID" value="VFJ64862.1"/>
    <property type="molecule type" value="Genomic_DNA"/>
</dbReference>
<dbReference type="InterPro" id="IPR019402">
    <property type="entry name" value="CWH43_N"/>
</dbReference>
<sequence>MQRVFNSAGPLSTACPLLVFVFGVISVVATAVAFWFLDPDYFATGLPTISHMADHGLPYLIFTTGMVPTVICILRSVYLVATTHKKAIAYFARDAFQRGHWRMSIYIAWVFGILFGLSLGGLTLFDSGSTHVHFTLAFFITLVLAFLFDTLLARSLGKTARGEYPPGTGFWIQVRSWFIGILFMCGIFMAIFYYGQEFLPGWLYPQADNIYSLLEYMFAFLAFGYSGAYFWDMQKARARLSENPS</sequence>
<organism evidence="3">
    <name type="scientific">Candidatus Kentrum sp. FW</name>
    <dbReference type="NCBI Taxonomy" id="2126338"/>
    <lineage>
        <taxon>Bacteria</taxon>
        <taxon>Pseudomonadati</taxon>
        <taxon>Pseudomonadota</taxon>
        <taxon>Gammaproteobacteria</taxon>
        <taxon>Candidatus Kentrum</taxon>
    </lineage>
</organism>
<keyword evidence="1" id="KW-0812">Transmembrane</keyword>
<evidence type="ECO:0000256" key="1">
    <source>
        <dbReference type="SAM" id="Phobius"/>
    </source>
</evidence>
<dbReference type="PROSITE" id="PS51257">
    <property type="entry name" value="PROKAR_LIPOPROTEIN"/>
    <property type="match status" value="1"/>
</dbReference>
<accession>A0A450SZT8</accession>
<dbReference type="AlphaFoldDB" id="A0A450SZT8"/>
<feature type="transmembrane region" description="Helical" evidence="1">
    <location>
        <begin position="213"/>
        <end position="231"/>
    </location>
</feature>
<protein>
    <submittedName>
        <fullName evidence="3">Frag1/DRAM/Sfk1 family protein</fullName>
    </submittedName>
</protein>
<reference evidence="3" key="1">
    <citation type="submission" date="2019-02" db="EMBL/GenBank/DDBJ databases">
        <authorList>
            <person name="Gruber-Vodicka R. H."/>
            <person name="Seah K. B. B."/>
        </authorList>
    </citation>
    <scope>NUCLEOTIDE SEQUENCE</scope>
    <source>
        <strain evidence="4">BECK_BZ106</strain>
        <strain evidence="3">BECK_BZ15</strain>
    </source>
</reference>
<dbReference type="Pfam" id="PF10277">
    <property type="entry name" value="Frag1"/>
    <property type="match status" value="1"/>
</dbReference>
<evidence type="ECO:0000259" key="2">
    <source>
        <dbReference type="Pfam" id="PF10277"/>
    </source>
</evidence>
<keyword evidence="1" id="KW-1133">Transmembrane helix</keyword>
<proteinExistence type="predicted"/>
<feature type="transmembrane region" description="Helical" evidence="1">
    <location>
        <begin position="131"/>
        <end position="153"/>
    </location>
</feature>
<feature type="transmembrane region" description="Helical" evidence="1">
    <location>
        <begin position="174"/>
        <end position="193"/>
    </location>
</feature>
<name>A0A450SZT8_9GAMM</name>